<protein>
    <submittedName>
        <fullName evidence="2">DUF2846 domain-containing protein</fullName>
    </submittedName>
</protein>
<name>A0A7G5XK54_9BACT</name>
<evidence type="ECO:0000313" key="3">
    <source>
        <dbReference type="Proteomes" id="UP000515344"/>
    </source>
</evidence>
<sequence>MKKVCFFLLLLVAAFVQVQGQSQKATVYLLRPDGPDKYVPYYTYIDQTLLCKLGRGKYSVHEVDPGEHKFHAQYKGNVKSTPETELIVNLEAGKTYYIAINIVTKAFGKGSFYCTQLSEAEGVKWAEAFVLDKKCL</sequence>
<dbReference type="EMBL" id="CP060007">
    <property type="protein sequence ID" value="QNA45857.1"/>
    <property type="molecule type" value="Genomic_DNA"/>
</dbReference>
<feature type="signal peptide" evidence="1">
    <location>
        <begin position="1"/>
        <end position="20"/>
    </location>
</feature>
<evidence type="ECO:0000256" key="1">
    <source>
        <dbReference type="SAM" id="SignalP"/>
    </source>
</evidence>
<gene>
    <name evidence="2" type="ORF">H4075_06595</name>
</gene>
<reference evidence="3" key="1">
    <citation type="submission" date="2020-08" db="EMBL/GenBank/DDBJ databases">
        <title>Lacibacter sp. S13-6-6 genome sequencing.</title>
        <authorList>
            <person name="Jin L."/>
        </authorList>
    </citation>
    <scope>NUCLEOTIDE SEQUENCE [LARGE SCALE GENOMIC DNA]</scope>
    <source>
        <strain evidence="3">S13-6-6</strain>
    </source>
</reference>
<dbReference type="RefSeq" id="WP_182805276.1">
    <property type="nucleotide sequence ID" value="NZ_CP060007.1"/>
</dbReference>
<accession>A0A7G5XK54</accession>
<organism evidence="2 3">
    <name type="scientific">Lacibacter sediminis</name>
    <dbReference type="NCBI Taxonomy" id="2760713"/>
    <lineage>
        <taxon>Bacteria</taxon>
        <taxon>Pseudomonadati</taxon>
        <taxon>Bacteroidota</taxon>
        <taxon>Chitinophagia</taxon>
        <taxon>Chitinophagales</taxon>
        <taxon>Chitinophagaceae</taxon>
        <taxon>Lacibacter</taxon>
    </lineage>
</organism>
<feature type="chain" id="PRO_5029013455" evidence="1">
    <location>
        <begin position="21"/>
        <end position="136"/>
    </location>
</feature>
<dbReference type="Proteomes" id="UP000515344">
    <property type="component" value="Chromosome"/>
</dbReference>
<dbReference type="AlphaFoldDB" id="A0A7G5XK54"/>
<keyword evidence="3" id="KW-1185">Reference proteome</keyword>
<proteinExistence type="predicted"/>
<evidence type="ECO:0000313" key="2">
    <source>
        <dbReference type="EMBL" id="QNA45857.1"/>
    </source>
</evidence>
<dbReference type="KEGG" id="lacs:H4075_06595"/>
<keyword evidence="1" id="KW-0732">Signal</keyword>